<dbReference type="Proteomes" id="UP001549099">
    <property type="component" value="Unassembled WGS sequence"/>
</dbReference>
<dbReference type="PROSITE" id="PS50995">
    <property type="entry name" value="HTH_MARR_2"/>
    <property type="match status" value="1"/>
</dbReference>
<keyword evidence="6" id="KW-1185">Reference proteome</keyword>
<dbReference type="InterPro" id="IPR023187">
    <property type="entry name" value="Tscrpt_reg_MarR-type_CS"/>
</dbReference>
<dbReference type="InterPro" id="IPR036390">
    <property type="entry name" value="WH_DNA-bd_sf"/>
</dbReference>
<dbReference type="SUPFAM" id="SSF46785">
    <property type="entry name" value="Winged helix' DNA-binding domain"/>
    <property type="match status" value="1"/>
</dbReference>
<feature type="domain" description="HTH marR-type" evidence="4">
    <location>
        <begin position="5"/>
        <end position="139"/>
    </location>
</feature>
<evidence type="ECO:0000259" key="4">
    <source>
        <dbReference type="PROSITE" id="PS50995"/>
    </source>
</evidence>
<comment type="caution">
    <text evidence="5">The sequence shown here is derived from an EMBL/GenBank/DDBJ whole genome shotgun (WGS) entry which is preliminary data.</text>
</comment>
<dbReference type="GO" id="GO:0003677">
    <property type="term" value="F:DNA binding"/>
    <property type="evidence" value="ECO:0007669"/>
    <property type="project" value="UniProtKB-KW"/>
</dbReference>
<keyword evidence="1" id="KW-0805">Transcription regulation</keyword>
<proteinExistence type="predicted"/>
<sequence>MDKRQPRLIDLLGERYAQLRRAAEERWEERSDMEISSSEWFIIGRIGQQQPTITEVARQAGITRQAAHKLIKKLLEKELVEVSADEGNKKAKRVRLTGFGMACLEQNERLKAELERELEEVLGTGRLEELKVILAKDWGMDKEEAGE</sequence>
<dbReference type="Pfam" id="PF12802">
    <property type="entry name" value="MarR_2"/>
    <property type="match status" value="1"/>
</dbReference>
<organism evidence="5 6">
    <name type="scientific">Bhargavaea ullalensis</name>
    <dbReference type="NCBI Taxonomy" id="1265685"/>
    <lineage>
        <taxon>Bacteria</taxon>
        <taxon>Bacillati</taxon>
        <taxon>Bacillota</taxon>
        <taxon>Bacilli</taxon>
        <taxon>Bacillales</taxon>
        <taxon>Caryophanaceae</taxon>
        <taxon>Bhargavaea</taxon>
    </lineage>
</organism>
<protein>
    <submittedName>
        <fullName evidence="5">DNA-binding MarR family transcriptional regulator</fullName>
    </submittedName>
</protein>
<gene>
    <name evidence="5" type="ORF">ABID49_000407</name>
</gene>
<evidence type="ECO:0000256" key="3">
    <source>
        <dbReference type="ARBA" id="ARBA00023163"/>
    </source>
</evidence>
<dbReference type="InterPro" id="IPR039422">
    <property type="entry name" value="MarR/SlyA-like"/>
</dbReference>
<dbReference type="PANTHER" id="PTHR33164">
    <property type="entry name" value="TRANSCRIPTIONAL REGULATOR, MARR FAMILY"/>
    <property type="match status" value="1"/>
</dbReference>
<dbReference type="PANTHER" id="PTHR33164:SF89">
    <property type="entry name" value="MARR FAMILY REGULATORY PROTEIN"/>
    <property type="match status" value="1"/>
</dbReference>
<evidence type="ECO:0000313" key="5">
    <source>
        <dbReference type="EMBL" id="MET3574531.1"/>
    </source>
</evidence>
<evidence type="ECO:0000313" key="6">
    <source>
        <dbReference type="Proteomes" id="UP001549099"/>
    </source>
</evidence>
<dbReference type="SMART" id="SM00347">
    <property type="entry name" value="HTH_MARR"/>
    <property type="match status" value="1"/>
</dbReference>
<dbReference type="EMBL" id="JBEPLW010000001">
    <property type="protein sequence ID" value="MET3574531.1"/>
    <property type="molecule type" value="Genomic_DNA"/>
</dbReference>
<dbReference type="PROSITE" id="PS01117">
    <property type="entry name" value="HTH_MARR_1"/>
    <property type="match status" value="1"/>
</dbReference>
<keyword evidence="3" id="KW-0804">Transcription</keyword>
<evidence type="ECO:0000256" key="2">
    <source>
        <dbReference type="ARBA" id="ARBA00023125"/>
    </source>
</evidence>
<dbReference type="InterPro" id="IPR036388">
    <property type="entry name" value="WH-like_DNA-bd_sf"/>
</dbReference>
<reference evidence="5 6" key="1">
    <citation type="submission" date="2024-06" db="EMBL/GenBank/DDBJ databases">
        <title>Genomic Encyclopedia of Type Strains, Phase IV (KMG-IV): sequencing the most valuable type-strain genomes for metagenomic binning, comparative biology and taxonomic classification.</title>
        <authorList>
            <person name="Goeker M."/>
        </authorList>
    </citation>
    <scope>NUCLEOTIDE SEQUENCE [LARGE SCALE GENOMIC DNA]</scope>
    <source>
        <strain evidence="5 6">DSM 26128</strain>
    </source>
</reference>
<dbReference type="Gene3D" id="1.10.10.10">
    <property type="entry name" value="Winged helix-like DNA-binding domain superfamily/Winged helix DNA-binding domain"/>
    <property type="match status" value="1"/>
</dbReference>
<dbReference type="InterPro" id="IPR000835">
    <property type="entry name" value="HTH_MarR-typ"/>
</dbReference>
<dbReference type="RefSeq" id="WP_354194772.1">
    <property type="nucleotide sequence ID" value="NZ_JBEPLW010000001.1"/>
</dbReference>
<evidence type="ECO:0000256" key="1">
    <source>
        <dbReference type="ARBA" id="ARBA00023015"/>
    </source>
</evidence>
<keyword evidence="2 5" id="KW-0238">DNA-binding</keyword>
<accession>A0ABV2G8C1</accession>
<name>A0ABV2G8C1_9BACL</name>